<dbReference type="SMART" id="SM00823">
    <property type="entry name" value="PKS_PP"/>
    <property type="match status" value="1"/>
</dbReference>
<keyword evidence="11" id="KW-1185">Reference proteome</keyword>
<dbReference type="GO" id="GO:0004312">
    <property type="term" value="F:fatty acid synthase activity"/>
    <property type="evidence" value="ECO:0007669"/>
    <property type="project" value="TreeGrafter"/>
</dbReference>
<dbReference type="SUPFAM" id="SSF53901">
    <property type="entry name" value="Thiolase-like"/>
    <property type="match status" value="1"/>
</dbReference>
<dbReference type="PROSITE" id="PS52019">
    <property type="entry name" value="PKS_MFAS_DH"/>
    <property type="match status" value="1"/>
</dbReference>
<dbReference type="SMART" id="SM00822">
    <property type="entry name" value="PKS_KR"/>
    <property type="match status" value="1"/>
</dbReference>
<dbReference type="Gene3D" id="3.40.47.10">
    <property type="match status" value="1"/>
</dbReference>
<evidence type="ECO:0000256" key="4">
    <source>
        <dbReference type="ARBA" id="ARBA00023002"/>
    </source>
</evidence>
<evidence type="ECO:0000256" key="1">
    <source>
        <dbReference type="ARBA" id="ARBA00022450"/>
    </source>
</evidence>
<dbReference type="Pfam" id="PF14765">
    <property type="entry name" value="PS-DH"/>
    <property type="match status" value="1"/>
</dbReference>
<dbReference type="SUPFAM" id="SSF51735">
    <property type="entry name" value="NAD(P)-binding Rossmann-fold domains"/>
    <property type="match status" value="2"/>
</dbReference>
<dbReference type="InterPro" id="IPR032821">
    <property type="entry name" value="PKS_assoc"/>
</dbReference>
<dbReference type="InterPro" id="IPR016035">
    <property type="entry name" value="Acyl_Trfase/lysoPLipase"/>
</dbReference>
<dbReference type="FunFam" id="3.40.50.720:FF:000209">
    <property type="entry name" value="Polyketide synthase Pks12"/>
    <property type="match status" value="1"/>
</dbReference>
<dbReference type="InterPro" id="IPR020841">
    <property type="entry name" value="PKS_Beta-ketoAc_synthase_dom"/>
</dbReference>
<dbReference type="Gene3D" id="3.30.70.3290">
    <property type="match status" value="1"/>
</dbReference>
<dbReference type="Gene3D" id="3.90.180.10">
    <property type="entry name" value="Medium-chain alcohol dehydrogenases, catalytic domain"/>
    <property type="match status" value="1"/>
</dbReference>
<evidence type="ECO:0000313" key="10">
    <source>
        <dbReference type="EMBL" id="KAG7283925.1"/>
    </source>
</evidence>
<dbReference type="InterPro" id="IPR014031">
    <property type="entry name" value="Ketoacyl_synth_C"/>
</dbReference>
<dbReference type="InterPro" id="IPR049552">
    <property type="entry name" value="PKS_DH_N"/>
</dbReference>
<accession>A0AAD4EMW1</accession>
<dbReference type="InterPro" id="IPR042104">
    <property type="entry name" value="PKS_dehydratase_sf"/>
</dbReference>
<dbReference type="InterPro" id="IPR016039">
    <property type="entry name" value="Thiolase-like"/>
</dbReference>
<evidence type="ECO:0000259" key="9">
    <source>
        <dbReference type="PROSITE" id="PS52019"/>
    </source>
</evidence>
<keyword evidence="3" id="KW-0808">Transferase</keyword>
<dbReference type="SUPFAM" id="SSF55048">
    <property type="entry name" value="Probable ACP-binding domain of malonyl-CoA ACP transacylase"/>
    <property type="match status" value="1"/>
</dbReference>
<dbReference type="InterPro" id="IPR049551">
    <property type="entry name" value="PKS_DH_C"/>
</dbReference>
<dbReference type="InterPro" id="IPR057326">
    <property type="entry name" value="KR_dom"/>
</dbReference>
<dbReference type="InterPro" id="IPR013154">
    <property type="entry name" value="ADH-like_N"/>
</dbReference>
<dbReference type="Gene3D" id="3.40.366.10">
    <property type="entry name" value="Malonyl-Coenzyme A Acyl Carrier Protein, domain 2"/>
    <property type="match status" value="1"/>
</dbReference>
<keyword evidence="4" id="KW-0560">Oxidoreductase</keyword>
<dbReference type="Pfam" id="PF16197">
    <property type="entry name" value="KAsynt_C_assoc"/>
    <property type="match status" value="1"/>
</dbReference>
<dbReference type="InterPro" id="IPR036291">
    <property type="entry name" value="NAD(P)-bd_dom_sf"/>
</dbReference>
<dbReference type="GO" id="GO:0006633">
    <property type="term" value="P:fatty acid biosynthetic process"/>
    <property type="evidence" value="ECO:0007669"/>
    <property type="project" value="TreeGrafter"/>
</dbReference>
<dbReference type="PROSITE" id="PS52004">
    <property type="entry name" value="KS3_2"/>
    <property type="match status" value="1"/>
</dbReference>
<dbReference type="GO" id="GO:0031177">
    <property type="term" value="F:phosphopantetheine binding"/>
    <property type="evidence" value="ECO:0007669"/>
    <property type="project" value="InterPro"/>
</dbReference>
<evidence type="ECO:0000259" key="8">
    <source>
        <dbReference type="PROSITE" id="PS52004"/>
    </source>
</evidence>
<dbReference type="Gene3D" id="3.40.50.720">
    <property type="entry name" value="NAD(P)-binding Rossmann-like Domain"/>
    <property type="match status" value="2"/>
</dbReference>
<sequence>MGSTNQYPQEPVAVVGFACRLPGGNTNPHKLWEFLRRGGVASNKVPSNRFNIDGHWDGSLKPRTMRPLGGMFLEDVDPADFDASFFEISRGEAISMDPNQRQMLEVVYEGLENAGITLEGLNGSLVGCFVGSYASDYDTMQSRDPEDRPAGITVGAGRAILANRLSHFLNIKGPSMTIDTACSGSLIGLDVACRYLQSREINAAIIATSNLYLNPEHVMDTGAVGNAHSPTGLCHTFDVSADGYVKAEAVSAVIVKRLADAIRDGDPIRAVVRGTSTNSDGRTPGIASPSAEAQATAIRAAYANAGITNLNDTAYLECHGTGTQAGDPTEVGGAASVFSQTRSADQPLIIGSIKSNVGHAEPAAGISGLMKAVMSIETGIIPGNPTFENPSPKSWKVKASRTEIAWPPSAIRRASVNSFGYGGSNVHVVLEDATGHLPAGGPRHVSSYLSEDDDEFLLDDEEDGPYRVITLSANDEAALRANIKTLSDHLVNPRVKVSLDDLAYTLSERRTRLFHRAFITTRTTELNEQAFTLGKKSSETPRIGFIFTGQGAQWPQMGKDLLQSFPWTRSILEELDQVLQSLPNPPTWSLLEELTEPRTPEHLRQPEFSQPLVTALQLTILAVLESWGIKPQSVVGHSSGEMAAAYAAGLLSRADAITAAFYRGRAAVNRREESEDNVGMLAVGLGPEALEPYLTKYRGDAWIACYNSPSSLTISGRRAALEALQNDIKGAGHFARLLQVDLAYHSQLMNVIGEEYEQLLGTRLEPLTGTAGVSMFSSVTGALKTDAADALYWKTNMVSPVRFDEATRALLTQENAPNFLIEIGPSGALAGPTSQIKKSLPGQGTQISYTAAWSRGADAAKALYDVAGKLFVAGGAVNLASVNQYAVGDRPRTIIDLPNYVWNHSTKYWHENAASKDWRFKKYVNHDLLGSKVLGTSWKAPTWRKLLNLADVPWLKDHKMGPDVLMPGSGFIAMALEAIFQKRQALDGEVGAGAENNTASSANDFSYRFRNVRFEKALVLEEGKDATILVSLTLQPGSKDWHEFRVSSSTDDLLVDHCHGLAQSEIGYGFGPAFQKLLQVESRGFFGSAAVQVVAAIILPVHPAALDGCFQTVTPALWAGERSSLNVVVVPSIIDNLIINKVPTHLREGLSVADSQYSGRGRLDEARSYFANCSVHDPETGALLVQLAGLRFAKLDTGLKPDPHTFDRISWKPDITFLTRDQLNALQAPTGADKVQLVVDLIAHKKPILKVLEVNLDPIDASSLWLEGGDASSRAAYAAYTFSSSSAKSLVSVQTNHEAARDAEFHLLDLGKEALGLSEGSNAYDLVIIRSPEKPDVDVGEVLEALKPRSAAPGTPASSVSENGGVEDAEKLKASLAQQDQRVPLGSVSGVLELHVSQKVAEIVADGAINAYLGVLDSAEPDELSVPGSVHIVRLANSTPEIPTSLKEALQAANWQISEEKSTYVKENLPPATNAILVLDELWQPLLSKATPDQWKAVQALAASGKQLLWVTQGSQLDRVTNPEKALAQGLFRVARMEDASARLATLDVAEVDGAATGWAIEAVLRSLVGSGNQSKTFVDYEFAEQNGVIHVHRVVPDAGINAFRRAEREGAELEVKSLHGTKVPVSLRAERMGTFQGLVWAETATEETPVDEGKVEVEVAAAGVNFKDVAVTMGIVPENEYTLGYEAAGVVKRVGSGVTKFKEGDRVCFLNNGSYANRLQVPVGRAHVIPDWMSFEEAATIPSVYLASIYSLFDIANLREGQTVLIHSASGGVGLSAIQLAQYKKAEIFVTVGTEEKRRFLSDNYGIDPSHIFSSRNTDFAKSVLRLTNGRGVDVILNSLTGEMLDESWRICADGGTFVEIGKKDIVDRNSLSMEPFDRNCSFRAMDFSYTKDISEPLIDRLLDDIFDLVDGGHVKPIQPITTFGFDDIPSALAYIRSGRHIGKVIISSGDEDVHVPIRPAVRRLALRADASYLIVGGLRGLCGNLAIHMASHGARRIIVCSRSGLGDDASQKTLRNCLSYGCEVVEAKGDVADEEFVRSVFQQASPPIAGVIQGAMILRDKPFETMTHEEYHAAIYGKVQGTWALHRVSLEQPEPLDFFTLLSSISGIVGKKGQSNYSAANTFLDSFASYRHSLGLRANAVDLGLIEDVGYVAEQGGMDSHFDKRQWTPIYEGTLRRILSLSVLQQSEQPISATASAQLITGVGFPLPDDSDLKREARFAYLFTAGGGSAGGGTDGASGGDQTLRAFKMMHKSGADAASLAGLAQELLAAQFTRILRLETPMEPAKPLMAYGLDSLAAVELRNWVRSELGAELTTLDITNASSLIALGDKLVAKLPALA</sequence>
<feature type="region of interest" description="C-terminal hotdog fold" evidence="6">
    <location>
        <begin position="1050"/>
        <end position="1201"/>
    </location>
</feature>
<proteinExistence type="predicted"/>
<dbReference type="Gene3D" id="1.10.1200.10">
    <property type="entry name" value="ACP-like"/>
    <property type="match status" value="1"/>
</dbReference>
<evidence type="ECO:0000256" key="2">
    <source>
        <dbReference type="ARBA" id="ARBA00022553"/>
    </source>
</evidence>
<dbReference type="GO" id="GO:1901336">
    <property type="term" value="P:lactone biosynthetic process"/>
    <property type="evidence" value="ECO:0007669"/>
    <property type="project" value="UniProtKB-ARBA"/>
</dbReference>
<dbReference type="PROSITE" id="PS00012">
    <property type="entry name" value="PHOSPHOPANTETHEINE"/>
    <property type="match status" value="1"/>
</dbReference>
<dbReference type="GO" id="GO:0044550">
    <property type="term" value="P:secondary metabolite biosynthetic process"/>
    <property type="evidence" value="ECO:0007669"/>
    <property type="project" value="TreeGrafter"/>
</dbReference>
<dbReference type="InterPro" id="IPR020843">
    <property type="entry name" value="ER"/>
</dbReference>
<dbReference type="InterPro" id="IPR013968">
    <property type="entry name" value="PKS_KR"/>
</dbReference>
<dbReference type="Pfam" id="PF08659">
    <property type="entry name" value="KR"/>
    <property type="match status" value="1"/>
</dbReference>
<keyword evidence="5" id="KW-0511">Multifunctional enzyme</keyword>
<dbReference type="InterPro" id="IPR001227">
    <property type="entry name" value="Ac_transferase_dom_sf"/>
</dbReference>
<dbReference type="SUPFAM" id="SSF47336">
    <property type="entry name" value="ACP-like"/>
    <property type="match status" value="1"/>
</dbReference>
<dbReference type="InterPro" id="IPR014030">
    <property type="entry name" value="Ketoacyl_synth_N"/>
</dbReference>
<dbReference type="Pfam" id="PF00698">
    <property type="entry name" value="Acyl_transf_1"/>
    <property type="match status" value="1"/>
</dbReference>
<dbReference type="PANTHER" id="PTHR43775:SF18">
    <property type="entry name" value="ENZYME, PUTATIVE (JCVI)-RELATED"/>
    <property type="match status" value="1"/>
</dbReference>
<dbReference type="Proteomes" id="UP001197093">
    <property type="component" value="Unassembled WGS sequence"/>
</dbReference>
<dbReference type="CDD" id="cd05195">
    <property type="entry name" value="enoyl_red"/>
    <property type="match status" value="1"/>
</dbReference>
<dbReference type="InterPro" id="IPR006162">
    <property type="entry name" value="Ppantetheine_attach_site"/>
</dbReference>
<dbReference type="SMART" id="SM00826">
    <property type="entry name" value="PKS_DH"/>
    <property type="match status" value="1"/>
</dbReference>
<evidence type="ECO:0000256" key="6">
    <source>
        <dbReference type="PROSITE-ProRule" id="PRU01363"/>
    </source>
</evidence>
<dbReference type="Gene3D" id="3.10.129.110">
    <property type="entry name" value="Polyketide synthase dehydratase"/>
    <property type="match status" value="2"/>
</dbReference>
<dbReference type="CDD" id="cd00833">
    <property type="entry name" value="PKS"/>
    <property type="match status" value="1"/>
</dbReference>
<feature type="domain" description="PKS/mFAS DH" evidence="9">
    <location>
        <begin position="926"/>
        <end position="1201"/>
    </location>
</feature>
<evidence type="ECO:0000256" key="3">
    <source>
        <dbReference type="ARBA" id="ARBA00022679"/>
    </source>
</evidence>
<organism evidence="10 11">
    <name type="scientific">Staphylotrichum longicolle</name>
    <dbReference type="NCBI Taxonomy" id="669026"/>
    <lineage>
        <taxon>Eukaryota</taxon>
        <taxon>Fungi</taxon>
        <taxon>Dikarya</taxon>
        <taxon>Ascomycota</taxon>
        <taxon>Pezizomycotina</taxon>
        <taxon>Sordariomycetes</taxon>
        <taxon>Sordariomycetidae</taxon>
        <taxon>Sordariales</taxon>
        <taxon>Chaetomiaceae</taxon>
        <taxon>Staphylotrichum</taxon>
    </lineage>
</organism>
<dbReference type="InterPro" id="IPR050091">
    <property type="entry name" value="PKS_NRPS_Biosynth_Enz"/>
</dbReference>
<keyword evidence="1" id="KW-0596">Phosphopantetheine</keyword>
<dbReference type="SUPFAM" id="SSF52151">
    <property type="entry name" value="FabD/lysophospholipase-like"/>
    <property type="match status" value="1"/>
</dbReference>
<protein>
    <recommendedName>
        <fullName evidence="12">Polyketide synthase</fullName>
    </recommendedName>
</protein>
<keyword evidence="2" id="KW-0597">Phosphoprotein</keyword>
<gene>
    <name evidence="10" type="ORF">NEMBOFW57_010283</name>
</gene>
<dbReference type="PANTHER" id="PTHR43775">
    <property type="entry name" value="FATTY ACID SYNTHASE"/>
    <property type="match status" value="1"/>
</dbReference>
<dbReference type="InterPro" id="IPR009081">
    <property type="entry name" value="PP-bd_ACP"/>
</dbReference>
<dbReference type="Pfam" id="PF13602">
    <property type="entry name" value="ADH_zinc_N_2"/>
    <property type="match status" value="1"/>
</dbReference>
<dbReference type="InterPro" id="IPR011032">
    <property type="entry name" value="GroES-like_sf"/>
</dbReference>
<dbReference type="GO" id="GO:0016491">
    <property type="term" value="F:oxidoreductase activity"/>
    <property type="evidence" value="ECO:0007669"/>
    <property type="project" value="UniProtKB-KW"/>
</dbReference>
<dbReference type="Pfam" id="PF02801">
    <property type="entry name" value="Ketoacyl-synt_C"/>
    <property type="match status" value="1"/>
</dbReference>
<dbReference type="InterPro" id="IPR020806">
    <property type="entry name" value="PKS_PP-bd"/>
</dbReference>
<feature type="active site" description="Proton donor; for dehydratase activity" evidence="6">
    <location>
        <position position="1107"/>
    </location>
</feature>
<reference evidence="10" key="1">
    <citation type="submission" date="2023-02" db="EMBL/GenBank/DDBJ databases">
        <authorList>
            <person name="Palmer J.M."/>
        </authorList>
    </citation>
    <scope>NUCLEOTIDE SEQUENCE</scope>
    <source>
        <strain evidence="10">FW57</strain>
    </source>
</reference>
<dbReference type="InterPro" id="IPR020807">
    <property type="entry name" value="PKS_DH"/>
</dbReference>
<comment type="caution">
    <text evidence="10">The sequence shown here is derived from an EMBL/GenBank/DDBJ whole genome shotgun (WGS) entry which is preliminary data.</text>
</comment>
<dbReference type="Pfam" id="PF00109">
    <property type="entry name" value="ketoacyl-synt"/>
    <property type="match status" value="1"/>
</dbReference>
<dbReference type="InterPro" id="IPR016036">
    <property type="entry name" value="Malonyl_transacylase_ACP-bd"/>
</dbReference>
<evidence type="ECO:0000256" key="5">
    <source>
        <dbReference type="ARBA" id="ARBA00023268"/>
    </source>
</evidence>
<evidence type="ECO:0008006" key="12">
    <source>
        <dbReference type="Google" id="ProtNLM"/>
    </source>
</evidence>
<feature type="region of interest" description="N-terminal hotdog fold" evidence="6">
    <location>
        <begin position="926"/>
        <end position="1039"/>
    </location>
</feature>
<dbReference type="SUPFAM" id="SSF50129">
    <property type="entry name" value="GroES-like"/>
    <property type="match status" value="1"/>
</dbReference>
<dbReference type="InterPro" id="IPR049900">
    <property type="entry name" value="PKS_mFAS_DH"/>
</dbReference>
<feature type="domain" description="Carrier" evidence="7">
    <location>
        <begin position="2261"/>
        <end position="2337"/>
    </location>
</feature>
<dbReference type="Pfam" id="PF21089">
    <property type="entry name" value="PKS_DH_N"/>
    <property type="match status" value="1"/>
</dbReference>
<dbReference type="SMART" id="SM00827">
    <property type="entry name" value="PKS_AT"/>
    <property type="match status" value="1"/>
</dbReference>
<feature type="domain" description="Ketosynthase family 3 (KS3)" evidence="8">
    <location>
        <begin position="9"/>
        <end position="432"/>
    </location>
</feature>
<dbReference type="SMART" id="SM00829">
    <property type="entry name" value="PKS_ER"/>
    <property type="match status" value="1"/>
</dbReference>
<dbReference type="PROSITE" id="PS50075">
    <property type="entry name" value="CARRIER"/>
    <property type="match status" value="1"/>
</dbReference>
<name>A0AAD4EMW1_9PEZI</name>
<dbReference type="Pfam" id="PF08240">
    <property type="entry name" value="ADH_N"/>
    <property type="match status" value="1"/>
</dbReference>
<dbReference type="InterPro" id="IPR036736">
    <property type="entry name" value="ACP-like_sf"/>
</dbReference>
<dbReference type="EMBL" id="JAHCVI010000006">
    <property type="protein sequence ID" value="KAG7283925.1"/>
    <property type="molecule type" value="Genomic_DNA"/>
</dbReference>
<evidence type="ECO:0000259" key="7">
    <source>
        <dbReference type="PROSITE" id="PS50075"/>
    </source>
</evidence>
<evidence type="ECO:0000313" key="11">
    <source>
        <dbReference type="Proteomes" id="UP001197093"/>
    </source>
</evidence>
<dbReference type="InterPro" id="IPR014043">
    <property type="entry name" value="Acyl_transferase_dom"/>
</dbReference>
<feature type="active site" description="Proton acceptor; for dehydratase activity" evidence="6">
    <location>
        <position position="958"/>
    </location>
</feature>
<dbReference type="Pfam" id="PF00550">
    <property type="entry name" value="PP-binding"/>
    <property type="match status" value="1"/>
</dbReference>
<dbReference type="SMART" id="SM00825">
    <property type="entry name" value="PKS_KS"/>
    <property type="match status" value="1"/>
</dbReference>